<reference evidence="12" key="2">
    <citation type="submission" date="2015-03" db="UniProtKB">
        <authorList>
            <consortium name="EnsemblPlants"/>
        </authorList>
    </citation>
    <scope>IDENTIFICATION</scope>
</reference>
<evidence type="ECO:0000256" key="6">
    <source>
        <dbReference type="ARBA" id="ARBA00022723"/>
    </source>
</evidence>
<feature type="domain" description="Prenyltransferase alpha-alpha toroid" evidence="11">
    <location>
        <begin position="446"/>
        <end position="525"/>
    </location>
</feature>
<evidence type="ECO:0000256" key="9">
    <source>
        <dbReference type="RuleBase" id="RU365056"/>
    </source>
</evidence>
<feature type="region of interest" description="Disordered" evidence="10">
    <location>
        <begin position="38"/>
        <end position="85"/>
    </location>
</feature>
<dbReference type="HOGENOM" id="CLU_028946_0_1_1"/>
<keyword evidence="7" id="KW-0677">Repeat</keyword>
<dbReference type="PANTHER" id="PTHR11774:SF6">
    <property type="entry name" value="PROTEIN FARNESYLTRANSFERASE SUBUNIT BETA"/>
    <property type="match status" value="1"/>
</dbReference>
<feature type="domain" description="Prenyltransferase alpha-alpha toroid" evidence="11">
    <location>
        <begin position="128"/>
        <end position="362"/>
    </location>
</feature>
<protein>
    <recommendedName>
        <fullName evidence="3 9">Protein farnesyltransferase subunit beta</fullName>
        <shortName evidence="9">FTase-beta</shortName>
        <ecNumber evidence="2 9">2.5.1.58</ecNumber>
    </recommendedName>
</protein>
<dbReference type="InterPro" id="IPR045089">
    <property type="entry name" value="PGGT1B-like"/>
</dbReference>
<dbReference type="AlphaFoldDB" id="A0A0D3ETS7"/>
<evidence type="ECO:0000313" key="12">
    <source>
        <dbReference type="EnsemblPlants" id="OBART01G30210.1"/>
    </source>
</evidence>
<dbReference type="PANTHER" id="PTHR11774">
    <property type="entry name" value="GERANYLGERANYL TRANSFERASE TYPE BETA SUBUNIT"/>
    <property type="match status" value="1"/>
</dbReference>
<name>A0A0D3ETS7_9ORYZ</name>
<dbReference type="Gramene" id="OBART01G30210.1">
    <property type="protein sequence ID" value="OBART01G30210.1"/>
    <property type="gene ID" value="OBART01G30210"/>
</dbReference>
<dbReference type="InterPro" id="IPR026872">
    <property type="entry name" value="FTB"/>
</dbReference>
<evidence type="ECO:0000256" key="10">
    <source>
        <dbReference type="SAM" id="MobiDB-lite"/>
    </source>
</evidence>
<comment type="catalytic activity">
    <reaction evidence="9">
        <text>L-cysteinyl-[protein] + (2E,6E)-farnesyl diphosphate = S-(2E,6E)-farnesyl-L-cysteinyl-[protein] + diphosphate</text>
        <dbReference type="Rhea" id="RHEA:13345"/>
        <dbReference type="Rhea" id="RHEA-COMP:10131"/>
        <dbReference type="Rhea" id="RHEA-COMP:11535"/>
        <dbReference type="ChEBI" id="CHEBI:29950"/>
        <dbReference type="ChEBI" id="CHEBI:33019"/>
        <dbReference type="ChEBI" id="CHEBI:86019"/>
        <dbReference type="ChEBI" id="CHEBI:175763"/>
    </reaction>
</comment>
<keyword evidence="8 9" id="KW-0862">Zinc</keyword>
<comment type="cofactor">
    <cofactor evidence="9">
        <name>Zn(2+)</name>
        <dbReference type="ChEBI" id="CHEBI:29105"/>
    </cofactor>
    <text evidence="9">Binds 1 zinc ion per subunit.</text>
</comment>
<proteinExistence type="inferred from homology"/>
<keyword evidence="13" id="KW-1185">Reference proteome</keyword>
<evidence type="ECO:0000256" key="7">
    <source>
        <dbReference type="ARBA" id="ARBA00022737"/>
    </source>
</evidence>
<dbReference type="Gene3D" id="1.50.10.20">
    <property type="match status" value="2"/>
</dbReference>
<reference evidence="12" key="1">
    <citation type="journal article" date="2009" name="Rice">
        <title>De Novo Next Generation Sequencing of Plant Genomes.</title>
        <authorList>
            <person name="Rounsley S."/>
            <person name="Marri P.R."/>
            <person name="Yu Y."/>
            <person name="He R."/>
            <person name="Sisneros N."/>
            <person name="Goicoechea J.L."/>
            <person name="Lee S.J."/>
            <person name="Angelova A."/>
            <person name="Kudrna D."/>
            <person name="Luo M."/>
            <person name="Affourtit J."/>
            <person name="Desany B."/>
            <person name="Knight J."/>
            <person name="Niazi F."/>
            <person name="Egholm M."/>
            <person name="Wing R.A."/>
        </authorList>
    </citation>
    <scope>NUCLEOTIDE SEQUENCE [LARGE SCALE GENOMIC DNA]</scope>
    <source>
        <strain evidence="12">cv. IRGC 105608</strain>
    </source>
</reference>
<dbReference type="PaxDb" id="65489-OBART01G30210.1"/>
<keyword evidence="4 9" id="KW-0637">Prenyltransferase</keyword>
<comment type="subunit">
    <text evidence="9">Heterodimer of FTA and FTB.</text>
</comment>
<accession>A0A0D3ETS7</accession>
<dbReference type="GO" id="GO:0008270">
    <property type="term" value="F:zinc ion binding"/>
    <property type="evidence" value="ECO:0007669"/>
    <property type="project" value="UniProtKB-UniRule"/>
</dbReference>
<evidence type="ECO:0000256" key="3">
    <source>
        <dbReference type="ARBA" id="ARBA00015798"/>
    </source>
</evidence>
<feature type="compositionally biased region" description="Pro residues" evidence="10">
    <location>
        <begin position="49"/>
        <end position="73"/>
    </location>
</feature>
<evidence type="ECO:0000313" key="13">
    <source>
        <dbReference type="Proteomes" id="UP000026960"/>
    </source>
</evidence>
<evidence type="ECO:0000256" key="1">
    <source>
        <dbReference type="ARBA" id="ARBA00010497"/>
    </source>
</evidence>
<evidence type="ECO:0000259" key="11">
    <source>
        <dbReference type="Pfam" id="PF00432"/>
    </source>
</evidence>
<dbReference type="Proteomes" id="UP000026960">
    <property type="component" value="Chromosome 1"/>
</dbReference>
<dbReference type="STRING" id="65489.A0A0D3ETS7"/>
<feature type="compositionally biased region" description="Low complexity" evidence="10">
    <location>
        <begin position="74"/>
        <end position="85"/>
    </location>
</feature>
<dbReference type="EC" id="2.5.1.58" evidence="2 9"/>
<organism evidence="12">
    <name type="scientific">Oryza barthii</name>
    <dbReference type="NCBI Taxonomy" id="65489"/>
    <lineage>
        <taxon>Eukaryota</taxon>
        <taxon>Viridiplantae</taxon>
        <taxon>Streptophyta</taxon>
        <taxon>Embryophyta</taxon>
        <taxon>Tracheophyta</taxon>
        <taxon>Spermatophyta</taxon>
        <taxon>Magnoliopsida</taxon>
        <taxon>Liliopsida</taxon>
        <taxon>Poales</taxon>
        <taxon>Poaceae</taxon>
        <taxon>BOP clade</taxon>
        <taxon>Oryzoideae</taxon>
        <taxon>Oryzeae</taxon>
        <taxon>Oryzinae</taxon>
        <taxon>Oryza</taxon>
    </lineage>
</organism>
<dbReference type="InterPro" id="IPR001330">
    <property type="entry name" value="Prenyltrans"/>
</dbReference>
<feature type="compositionally biased region" description="Basic residues" evidence="10">
    <location>
        <begin position="38"/>
        <end position="48"/>
    </location>
</feature>
<dbReference type="SUPFAM" id="SSF48239">
    <property type="entry name" value="Terpenoid cyclases/Protein prenyltransferases"/>
    <property type="match status" value="1"/>
</dbReference>
<evidence type="ECO:0000256" key="2">
    <source>
        <dbReference type="ARBA" id="ARBA00012702"/>
    </source>
</evidence>
<dbReference type="InterPro" id="IPR008930">
    <property type="entry name" value="Terpenoid_cyclase/PrenylTrfase"/>
</dbReference>
<keyword evidence="6 9" id="KW-0479">Metal-binding</keyword>
<evidence type="ECO:0000256" key="5">
    <source>
        <dbReference type="ARBA" id="ARBA00022679"/>
    </source>
</evidence>
<dbReference type="GO" id="GO:0097354">
    <property type="term" value="P:prenylation"/>
    <property type="evidence" value="ECO:0007669"/>
    <property type="project" value="UniProtKB-UniRule"/>
</dbReference>
<dbReference type="CDD" id="cd02893">
    <property type="entry name" value="FTase"/>
    <property type="match status" value="1"/>
</dbReference>
<dbReference type="GO" id="GO:0004660">
    <property type="term" value="F:protein farnesyltransferase activity"/>
    <property type="evidence" value="ECO:0007669"/>
    <property type="project" value="UniProtKB-UniRule"/>
</dbReference>
<dbReference type="EnsemblPlants" id="OBART01G30210.1">
    <property type="protein sequence ID" value="OBART01G30210.1"/>
    <property type="gene ID" value="OBART01G30210"/>
</dbReference>
<evidence type="ECO:0000256" key="4">
    <source>
        <dbReference type="ARBA" id="ARBA00022602"/>
    </source>
</evidence>
<evidence type="ECO:0000256" key="8">
    <source>
        <dbReference type="ARBA" id="ARBA00022833"/>
    </source>
</evidence>
<keyword evidence="5 9" id="KW-0808">Transferase</keyword>
<sequence length="539" mass="59067">MGLLVVGLTAFPVFRGPEEHRGHGCCLSGSHMVRRLSVRSPRLQRARRPPPSAPPTTAPMDSPSPPPPPPYPPAAAEGGPAADSQAAELPRLTVTQVEQMKVEAKVGEIYRVLFGNAPNANSLMLELWREQHVEYLTRGLKHLGPSFHVLDANRPWLCYWIIHALALLDEIPDDVEDDIVDFLSRCQDKDGGYGGGPGQLPHLATTYAAVNTLVTIGSERALSSVNRDNLYKFMLRMKDTSGAFRCAFSQVVNSGEKIVSFHVEFLTPYICHSFYYPLTRMHDGGEIDVRASYTSISVASLVNILDGELAKGVGNYITRCQTYEGGIAGEPYAEAHGGYTFCGLATMILLNEVDKLDLASLIVNAIPVFFFLASSTLSDKLLVYDQGAALALTQKLMTVVDEQLKSSYSSKRPPGDDACGTSSSTEAAYYAKFGFDFIEKSNQIGPLFHNIALQQYILLCAQVLDGGLRDKPGKNRDHYHSCYCLSGLSVSQYSAMVDSDACPLPQHVLGPYSNLLEPIHPLYNVVLDKYHTAYEFFSS</sequence>
<dbReference type="GO" id="GO:0005965">
    <property type="term" value="C:protein farnesyltransferase complex"/>
    <property type="evidence" value="ECO:0007669"/>
    <property type="project" value="UniProtKB-UniRule"/>
</dbReference>
<dbReference type="eggNOG" id="KOG0365">
    <property type="taxonomic scope" value="Eukaryota"/>
</dbReference>
<dbReference type="Pfam" id="PF00432">
    <property type="entry name" value="Prenyltrans"/>
    <property type="match status" value="2"/>
</dbReference>
<comment type="similarity">
    <text evidence="1 9">Belongs to the protein prenyltransferase subunit beta family.</text>
</comment>
<comment type="function">
    <text evidence="9">Catalyzes the transfer of a farnesyl moiety from farnesyl diphosphate to a cysteine at the fourth position from the C-terminus of several proteins. The beta subunit is responsible for peptide-binding.</text>
</comment>